<dbReference type="Proteomes" id="UP000694865">
    <property type="component" value="Unplaced"/>
</dbReference>
<dbReference type="RefSeq" id="XP_006818034.1">
    <property type="nucleotide sequence ID" value="XM_006817971.1"/>
</dbReference>
<evidence type="ECO:0000313" key="3">
    <source>
        <dbReference type="RefSeq" id="XP_006818034.1"/>
    </source>
</evidence>
<reference evidence="3" key="1">
    <citation type="submission" date="2025-08" db="UniProtKB">
        <authorList>
            <consortium name="RefSeq"/>
        </authorList>
    </citation>
    <scope>IDENTIFICATION</scope>
    <source>
        <tissue evidence="3">Testes</tissue>
    </source>
</reference>
<keyword evidence="2" id="KW-1185">Reference proteome</keyword>
<gene>
    <name evidence="3" type="primary">LOC102807764</name>
</gene>
<dbReference type="Gene3D" id="3.10.100.10">
    <property type="entry name" value="Mannose-Binding Protein A, subunit A"/>
    <property type="match status" value="1"/>
</dbReference>
<organism evidence="2 3">
    <name type="scientific">Saccoglossus kowalevskii</name>
    <name type="common">Acorn worm</name>
    <dbReference type="NCBI Taxonomy" id="10224"/>
    <lineage>
        <taxon>Eukaryota</taxon>
        <taxon>Metazoa</taxon>
        <taxon>Hemichordata</taxon>
        <taxon>Enteropneusta</taxon>
        <taxon>Harrimaniidae</taxon>
        <taxon>Saccoglossus</taxon>
    </lineage>
</organism>
<proteinExistence type="predicted"/>
<dbReference type="SMART" id="SM00034">
    <property type="entry name" value="CLECT"/>
    <property type="match status" value="1"/>
</dbReference>
<dbReference type="SUPFAM" id="SSF56436">
    <property type="entry name" value="C-type lectin-like"/>
    <property type="match status" value="1"/>
</dbReference>
<dbReference type="GeneID" id="102807764"/>
<accession>A0ABM0MDE3</accession>
<evidence type="ECO:0000313" key="2">
    <source>
        <dbReference type="Proteomes" id="UP000694865"/>
    </source>
</evidence>
<protein>
    <submittedName>
        <fullName evidence="3">CD209 antigen-like protein E-like</fullName>
    </submittedName>
</protein>
<feature type="domain" description="C-type lectin" evidence="1">
    <location>
        <begin position="21"/>
        <end position="127"/>
    </location>
</feature>
<dbReference type="PANTHER" id="PTHR22801">
    <property type="entry name" value="LITHOSTATHINE"/>
    <property type="match status" value="1"/>
</dbReference>
<dbReference type="InterPro" id="IPR050801">
    <property type="entry name" value="Ca-Dep_Lectins_ImmuneDev"/>
</dbReference>
<evidence type="ECO:0000259" key="1">
    <source>
        <dbReference type="PROSITE" id="PS50041"/>
    </source>
</evidence>
<dbReference type="Pfam" id="PF00059">
    <property type="entry name" value="Lectin_C"/>
    <property type="match status" value="1"/>
</dbReference>
<dbReference type="PROSITE" id="PS50041">
    <property type="entry name" value="C_TYPE_LECTIN_2"/>
    <property type="match status" value="1"/>
</dbReference>
<sequence>FHEELPNGETCNCDFENTVCSGCHFYEVNTDSETWHDAKAICEGKGGQLAMINKASVFNLVRQFIFNNGYDDDVIYGFWFGLNDLANEGEYVWSDGTILSDDDFTKWARNQPSGGNRPDGVQDCIQMWVVKHLFYFHYLDFY</sequence>
<dbReference type="InterPro" id="IPR016186">
    <property type="entry name" value="C-type_lectin-like/link_sf"/>
</dbReference>
<dbReference type="CDD" id="cd00037">
    <property type="entry name" value="CLECT"/>
    <property type="match status" value="1"/>
</dbReference>
<feature type="non-terminal residue" evidence="3">
    <location>
        <position position="1"/>
    </location>
</feature>
<dbReference type="InterPro" id="IPR016187">
    <property type="entry name" value="CTDL_fold"/>
</dbReference>
<dbReference type="InterPro" id="IPR001304">
    <property type="entry name" value="C-type_lectin-like"/>
</dbReference>
<name>A0ABM0MDE3_SACKO</name>
<dbReference type="PANTHER" id="PTHR22801:SF63">
    <property type="entry name" value="C-TYPE LECTIN DOMAIN-CONTAINING PROTEIN"/>
    <property type="match status" value="1"/>
</dbReference>